<evidence type="ECO:0000313" key="2">
    <source>
        <dbReference type="Proteomes" id="UP000215086"/>
    </source>
</evidence>
<reference evidence="1 2" key="1">
    <citation type="journal article" name="Front. Microbiol.">
        <title>Sugar Metabolism of the First Thermophilic Planctomycete Thermogutta terrifontis: Comparative Genomic and Transcriptomic Approaches.</title>
        <authorList>
            <person name="Elcheninov A.G."/>
            <person name="Menzel P."/>
            <person name="Gudbergsdottir S.R."/>
            <person name="Slesarev A.I."/>
            <person name="Kadnikov V.V."/>
            <person name="Krogh A."/>
            <person name="Bonch-Osmolovskaya E.A."/>
            <person name="Peng X."/>
            <person name="Kublanov I.V."/>
        </authorList>
    </citation>
    <scope>NUCLEOTIDE SEQUENCE [LARGE SCALE GENOMIC DNA]</scope>
    <source>
        <strain evidence="1 2">R1</strain>
    </source>
</reference>
<organism evidence="1 2">
    <name type="scientific">Thermogutta terrifontis</name>
    <dbReference type="NCBI Taxonomy" id="1331910"/>
    <lineage>
        <taxon>Bacteria</taxon>
        <taxon>Pseudomonadati</taxon>
        <taxon>Planctomycetota</taxon>
        <taxon>Planctomycetia</taxon>
        <taxon>Pirellulales</taxon>
        <taxon>Thermoguttaceae</taxon>
        <taxon>Thermogutta</taxon>
    </lineage>
</organism>
<proteinExistence type="predicted"/>
<gene>
    <name evidence="1" type="ORF">THTE_2542</name>
</gene>
<name>A0A286RGP7_9BACT</name>
<accession>A0A286RGP7</accession>
<sequence>MPDFCICGHFGSRKTSEKLGAGKEAAGLTHPHFCKKP</sequence>
<dbReference type="KEGG" id="ttf:THTE_2542"/>
<keyword evidence="2" id="KW-1185">Reference proteome</keyword>
<dbReference type="AlphaFoldDB" id="A0A286RGP7"/>
<evidence type="ECO:0000313" key="1">
    <source>
        <dbReference type="EMBL" id="ASV75144.1"/>
    </source>
</evidence>
<dbReference type="EMBL" id="CP018477">
    <property type="protein sequence ID" value="ASV75144.1"/>
    <property type="molecule type" value="Genomic_DNA"/>
</dbReference>
<dbReference type="Proteomes" id="UP000215086">
    <property type="component" value="Chromosome"/>
</dbReference>
<protein>
    <submittedName>
        <fullName evidence="1">Uncharacterized protein</fullName>
    </submittedName>
</protein>